<name>A0ACB5TC78_AMBMO</name>
<accession>A0ACB5TC78</accession>
<reference evidence="1" key="1">
    <citation type="submission" date="2023-04" db="EMBL/GenBank/DDBJ databases">
        <title>Ambrosiozyma monospora NBRC 10751.</title>
        <authorList>
            <person name="Ichikawa N."/>
            <person name="Sato H."/>
            <person name="Tonouchi N."/>
        </authorList>
    </citation>
    <scope>NUCLEOTIDE SEQUENCE</scope>
    <source>
        <strain evidence="1">NBRC 10751</strain>
    </source>
</reference>
<dbReference type="Proteomes" id="UP001165064">
    <property type="component" value="Unassembled WGS sequence"/>
</dbReference>
<sequence length="164" mass="18525">MFQVVVRLKLCLGSSWVKSIIEKSTLSGQEEAAGVYKAELPQFIPDTFETVPMANGNGKVPEPSVKSEVQSIKSLKSEKPIVLKVETIPVSQTKLQAFQSLLFKKLDDFVEEANVNTYLLLLVILFQLLILFKFRSIYQKLQELETFEKMLRSSAVSETATNYD</sequence>
<proteinExistence type="predicted"/>
<comment type="caution">
    <text evidence="1">The sequence shown here is derived from an EMBL/GenBank/DDBJ whole genome shotgun (WGS) entry which is preliminary data.</text>
</comment>
<protein>
    <submittedName>
        <fullName evidence="1">Unnamed protein product</fullName>
    </submittedName>
</protein>
<evidence type="ECO:0000313" key="2">
    <source>
        <dbReference type="Proteomes" id="UP001165064"/>
    </source>
</evidence>
<evidence type="ECO:0000313" key="1">
    <source>
        <dbReference type="EMBL" id="GME85527.1"/>
    </source>
</evidence>
<keyword evidence="2" id="KW-1185">Reference proteome</keyword>
<gene>
    <name evidence="1" type="ORF">Amon02_000763500</name>
</gene>
<dbReference type="EMBL" id="BSXS01006415">
    <property type="protein sequence ID" value="GME85527.1"/>
    <property type="molecule type" value="Genomic_DNA"/>
</dbReference>
<organism evidence="1 2">
    <name type="scientific">Ambrosiozyma monospora</name>
    <name type="common">Yeast</name>
    <name type="synonym">Endomycopsis monosporus</name>
    <dbReference type="NCBI Taxonomy" id="43982"/>
    <lineage>
        <taxon>Eukaryota</taxon>
        <taxon>Fungi</taxon>
        <taxon>Dikarya</taxon>
        <taxon>Ascomycota</taxon>
        <taxon>Saccharomycotina</taxon>
        <taxon>Pichiomycetes</taxon>
        <taxon>Pichiales</taxon>
        <taxon>Pichiaceae</taxon>
        <taxon>Ambrosiozyma</taxon>
    </lineage>
</organism>